<sequence>MKGVMSTSDLRARWQQWSDQFIARQRRERAILAAAVIFGGGFLLFSFAVEPGLRQASAALAETQSVRNELTQQQAQLAALKAAPDPDSVNRKRLSEIKAQLTATNERLARFESGMVPPLHMREFLENLLARNRGVELLELKVLAPQPVDVAAGKSVTTAAVASSGAPVEGGGKAAQLPALPSIWQHGIELKLAGSYNDILNYLTDVEGMPQHVMWSKLDLSVEKYPRNLLSLRVYTLSLDRHWLEM</sequence>
<dbReference type="AlphaFoldDB" id="A0A126SXW9"/>
<proteinExistence type="predicted"/>
<reference evidence="3" key="1">
    <citation type="journal article" date="2016" name="Appl. Environ. Microbiol.">
        <title>Functional Metagenomics of a Biostimulated Petroleum-Contaminated Soil Reveals an Extraordinary Diversity of Extradiol Dioxygenases.</title>
        <authorList>
            <person name="Terron-Gonzalez L."/>
            <person name="Martin-Cabello G."/>
            <person name="Ferrer M."/>
            <person name="Santero E."/>
        </authorList>
    </citation>
    <scope>NUCLEOTIDE SEQUENCE</scope>
</reference>
<evidence type="ECO:0000256" key="2">
    <source>
        <dbReference type="SAM" id="Phobius"/>
    </source>
</evidence>
<dbReference type="EMBL" id="KU144970">
    <property type="protein sequence ID" value="AMK59154.1"/>
    <property type="molecule type" value="Genomic_DNA"/>
</dbReference>
<feature type="transmembrane region" description="Helical" evidence="2">
    <location>
        <begin position="30"/>
        <end position="49"/>
    </location>
</feature>
<accession>A0A126SXW9</accession>
<organism evidence="3">
    <name type="scientific">uncultured bacterium UPO42</name>
    <dbReference type="NCBI Taxonomy" id="1776967"/>
    <lineage>
        <taxon>Bacteria</taxon>
        <taxon>environmental samples</taxon>
    </lineage>
</organism>
<keyword evidence="2" id="KW-1133">Transmembrane helix</keyword>
<feature type="coiled-coil region" evidence="1">
    <location>
        <begin position="53"/>
        <end position="83"/>
    </location>
</feature>
<keyword evidence="1" id="KW-0175">Coiled coil</keyword>
<name>A0A126SXW9_9BACT</name>
<keyword evidence="2" id="KW-0472">Membrane</keyword>
<protein>
    <submittedName>
        <fullName evidence="3">Putative mannose-sensitive agglutinin (MSHA) biogenesis protein MshJ</fullName>
    </submittedName>
</protein>
<evidence type="ECO:0000313" key="3">
    <source>
        <dbReference type="EMBL" id="AMK59154.1"/>
    </source>
</evidence>
<evidence type="ECO:0000256" key="1">
    <source>
        <dbReference type="SAM" id="Coils"/>
    </source>
</evidence>
<keyword evidence="2" id="KW-0812">Transmembrane</keyword>